<keyword evidence="2" id="KW-1185">Reference proteome</keyword>
<dbReference type="SUPFAM" id="SSF143011">
    <property type="entry name" value="RelE-like"/>
    <property type="match status" value="1"/>
</dbReference>
<gene>
    <name evidence="1" type="ORF">Uis1B_0285</name>
</gene>
<protein>
    <submittedName>
        <fullName evidence="1">Toxin RelE</fullName>
    </submittedName>
</protein>
<proteinExistence type="predicted"/>
<dbReference type="RefSeq" id="WP_101614861.1">
    <property type="nucleotide sequence ID" value="NZ_NMWU01000004.1"/>
</dbReference>
<dbReference type="AlphaFoldDB" id="A0A2N5JCG3"/>
<dbReference type="EMBL" id="NMWU01000004">
    <property type="protein sequence ID" value="PLS31907.1"/>
    <property type="molecule type" value="Genomic_DNA"/>
</dbReference>
<sequence length="105" mass="11924">MTWKLTFTKAAKKDIEHLREPAKSHVHAMLTKVAENPLPFTEGGYGKPLGHKRDGNLTGYLKVKLRGDGLRAVYRLERTEHAMLVVVVSVRDDNAVYKEAVRRIK</sequence>
<reference evidence="1 2" key="1">
    <citation type="submission" date="2017-07" db="EMBL/GenBank/DDBJ databases">
        <title>Bifidobacterium novel species.</title>
        <authorList>
            <person name="Lugli G.A."/>
            <person name="Milani C."/>
            <person name="Duranti S."/>
            <person name="Mangifesta M."/>
        </authorList>
    </citation>
    <scope>NUCLEOTIDE SEQUENCE [LARGE SCALE GENOMIC DNA]</scope>
    <source>
        <strain evidence="2">Uis1B</strain>
    </source>
</reference>
<dbReference type="InterPro" id="IPR035093">
    <property type="entry name" value="RelE/ParE_toxin_dom_sf"/>
</dbReference>
<evidence type="ECO:0000313" key="1">
    <source>
        <dbReference type="EMBL" id="PLS31907.1"/>
    </source>
</evidence>
<organism evidence="1 2">
    <name type="scientific">Bifidobacterium margollesii</name>
    <dbReference type="NCBI Taxonomy" id="2020964"/>
    <lineage>
        <taxon>Bacteria</taxon>
        <taxon>Bacillati</taxon>
        <taxon>Actinomycetota</taxon>
        <taxon>Actinomycetes</taxon>
        <taxon>Bifidobacteriales</taxon>
        <taxon>Bifidobacteriaceae</taxon>
        <taxon>Bifidobacterium</taxon>
    </lineage>
</organism>
<dbReference type="OrthoDB" id="362883at2"/>
<evidence type="ECO:0000313" key="2">
    <source>
        <dbReference type="Proteomes" id="UP000235050"/>
    </source>
</evidence>
<accession>A0A2N5JCG3</accession>
<comment type="caution">
    <text evidence="1">The sequence shown here is derived from an EMBL/GenBank/DDBJ whole genome shotgun (WGS) entry which is preliminary data.</text>
</comment>
<dbReference type="Gene3D" id="3.30.2310.20">
    <property type="entry name" value="RelE-like"/>
    <property type="match status" value="1"/>
</dbReference>
<name>A0A2N5JCG3_9BIFI</name>
<dbReference type="Proteomes" id="UP000235050">
    <property type="component" value="Unassembled WGS sequence"/>
</dbReference>